<evidence type="ECO:0000313" key="4">
    <source>
        <dbReference type="EMBL" id="OEU12325.1"/>
    </source>
</evidence>
<dbReference type="EMBL" id="KV784365">
    <property type="protein sequence ID" value="OEU12325.1"/>
    <property type="molecule type" value="Genomic_DNA"/>
</dbReference>
<dbReference type="GO" id="GO:0016279">
    <property type="term" value="F:protein-lysine N-methyltransferase activity"/>
    <property type="evidence" value="ECO:0007669"/>
    <property type="project" value="TreeGrafter"/>
</dbReference>
<organism evidence="4 5">
    <name type="scientific">Fragilariopsis cylindrus CCMP1102</name>
    <dbReference type="NCBI Taxonomy" id="635003"/>
    <lineage>
        <taxon>Eukaryota</taxon>
        <taxon>Sar</taxon>
        <taxon>Stramenopiles</taxon>
        <taxon>Ochrophyta</taxon>
        <taxon>Bacillariophyta</taxon>
        <taxon>Bacillariophyceae</taxon>
        <taxon>Bacillariophycidae</taxon>
        <taxon>Bacillariales</taxon>
        <taxon>Bacillariaceae</taxon>
        <taxon>Fragilariopsis</taxon>
    </lineage>
</organism>
<dbReference type="InterPro" id="IPR046341">
    <property type="entry name" value="SET_dom_sf"/>
</dbReference>
<dbReference type="PANTHER" id="PTHR13271:SF151">
    <property type="entry name" value="SET DOMAIN-CONTAINING PROTEIN 4"/>
    <property type="match status" value="1"/>
</dbReference>
<feature type="region of interest" description="Disordered" evidence="1">
    <location>
        <begin position="138"/>
        <end position="159"/>
    </location>
</feature>
<dbReference type="Pfam" id="PF00856">
    <property type="entry name" value="SET"/>
    <property type="match status" value="1"/>
</dbReference>
<gene>
    <name evidence="4" type="ORF">FRACYDRAFT_263207</name>
</gene>
<feature type="chain" id="PRO_5009192637" evidence="2">
    <location>
        <begin position="25"/>
        <end position="440"/>
    </location>
</feature>
<dbReference type="Proteomes" id="UP000095751">
    <property type="component" value="Unassembled WGS sequence"/>
</dbReference>
<dbReference type="PANTHER" id="PTHR13271">
    <property type="entry name" value="UNCHARACTERIZED PUTATIVE METHYLTRANSFERASE"/>
    <property type="match status" value="1"/>
</dbReference>
<keyword evidence="2" id="KW-0732">Signal</keyword>
<name>A0A1E7F2U5_9STRA</name>
<dbReference type="KEGG" id="fcy:FRACYDRAFT_263207"/>
<sequence length="440" mass="49308">MIMVTICLLCFFLLFLSQLATITAFVVDVPTPSQGFGGTASSSSSTSGKKKKNTKKKYNSKSQSYYPDVSGTTKLLLEWLDEEEVEGLESVEIGFRKKEEAGDGLLRGVFAKRDIQAGEYIMAVPFVSTLLVDESFEVSSSDNEKSSGDSGRDNSNRRTGEPIVGLRFWQKFLNKSDDKKEEKYEAYLDCIPLTSDDPNFDSTPDFWSEKEIQQLEVPIVVENMLSRKHAIAGLVETPQQSNVNGNDDNVDDDDNGDVPTSISTLQQACWIMQSRGFSTYKKAIDLDGNIGLLSRVVLIPFIDMLNHASRTQSNAEIQVIETKEYDESFYALVANQHIPKRTEIKVNYGTGEETSFELFCRYGFFAPTDDDEFFLENQEKERAALEMLLLPEGNTTTSPWSTSLKDDQDMIGTKIGRTEPMHSILSLRIYAKKLLLSSSK</sequence>
<dbReference type="InterPro" id="IPR001214">
    <property type="entry name" value="SET_dom"/>
</dbReference>
<dbReference type="SUPFAM" id="SSF82199">
    <property type="entry name" value="SET domain"/>
    <property type="match status" value="1"/>
</dbReference>
<feature type="region of interest" description="Disordered" evidence="1">
    <location>
        <begin position="35"/>
        <end position="64"/>
    </location>
</feature>
<evidence type="ECO:0000256" key="2">
    <source>
        <dbReference type="SAM" id="SignalP"/>
    </source>
</evidence>
<evidence type="ECO:0000256" key="1">
    <source>
        <dbReference type="SAM" id="MobiDB-lite"/>
    </source>
</evidence>
<dbReference type="Gene3D" id="3.90.1410.10">
    <property type="entry name" value="set domain protein methyltransferase, domain 1"/>
    <property type="match status" value="1"/>
</dbReference>
<accession>A0A1E7F2U5</accession>
<feature type="compositionally biased region" description="Basic residues" evidence="1">
    <location>
        <begin position="48"/>
        <end position="59"/>
    </location>
</feature>
<proteinExistence type="predicted"/>
<keyword evidence="5" id="KW-1185">Reference proteome</keyword>
<reference evidence="4 5" key="1">
    <citation type="submission" date="2016-09" db="EMBL/GenBank/DDBJ databases">
        <title>Extensive genetic diversity and differential bi-allelic expression allows diatom success in the polar Southern Ocean.</title>
        <authorList>
            <consortium name="DOE Joint Genome Institute"/>
            <person name="Mock T."/>
            <person name="Otillar R.P."/>
            <person name="Strauss J."/>
            <person name="Dupont C."/>
            <person name="Frickenhaus S."/>
            <person name="Maumus F."/>
            <person name="Mcmullan M."/>
            <person name="Sanges R."/>
            <person name="Schmutz J."/>
            <person name="Toseland A."/>
            <person name="Valas R."/>
            <person name="Veluchamy A."/>
            <person name="Ward B.J."/>
            <person name="Allen A."/>
            <person name="Barry K."/>
            <person name="Falciatore A."/>
            <person name="Ferrante M."/>
            <person name="Fortunato A.E."/>
            <person name="Gloeckner G."/>
            <person name="Gruber A."/>
            <person name="Hipkin R."/>
            <person name="Janech M."/>
            <person name="Kroth P."/>
            <person name="Leese F."/>
            <person name="Lindquist E."/>
            <person name="Lyon B.R."/>
            <person name="Martin J."/>
            <person name="Mayer C."/>
            <person name="Parker M."/>
            <person name="Quesneville H."/>
            <person name="Raymond J."/>
            <person name="Uhlig C."/>
            <person name="Valentin K.U."/>
            <person name="Worden A.Z."/>
            <person name="Armbrust E.V."/>
            <person name="Bowler C."/>
            <person name="Green B."/>
            <person name="Moulton V."/>
            <person name="Van Oosterhout C."/>
            <person name="Grigoriev I."/>
        </authorList>
    </citation>
    <scope>NUCLEOTIDE SEQUENCE [LARGE SCALE GENOMIC DNA]</scope>
    <source>
        <strain evidence="4 5">CCMP1102</strain>
    </source>
</reference>
<evidence type="ECO:0000259" key="3">
    <source>
        <dbReference type="PROSITE" id="PS50280"/>
    </source>
</evidence>
<dbReference type="PROSITE" id="PS50280">
    <property type="entry name" value="SET"/>
    <property type="match status" value="1"/>
</dbReference>
<dbReference type="InParanoid" id="A0A1E7F2U5"/>
<dbReference type="OrthoDB" id="196965at2759"/>
<dbReference type="AlphaFoldDB" id="A0A1E7F2U5"/>
<dbReference type="CDD" id="cd10527">
    <property type="entry name" value="SET_LSMT"/>
    <property type="match status" value="1"/>
</dbReference>
<evidence type="ECO:0000313" key="5">
    <source>
        <dbReference type="Proteomes" id="UP000095751"/>
    </source>
</evidence>
<feature type="compositionally biased region" description="Basic and acidic residues" evidence="1">
    <location>
        <begin position="142"/>
        <end position="159"/>
    </location>
</feature>
<dbReference type="InterPro" id="IPR050600">
    <property type="entry name" value="SETD3_SETD6_MTase"/>
</dbReference>
<protein>
    <submittedName>
        <fullName evidence="4">SET domain-containing protein</fullName>
    </submittedName>
</protein>
<feature type="signal peptide" evidence="2">
    <location>
        <begin position="1"/>
        <end position="24"/>
    </location>
</feature>
<feature type="domain" description="SET" evidence="3">
    <location>
        <begin position="86"/>
        <end position="349"/>
    </location>
</feature>